<dbReference type="InterPro" id="IPR029479">
    <property type="entry name" value="Nitroreductase"/>
</dbReference>
<dbReference type="Pfam" id="PF00881">
    <property type="entry name" value="Nitroreductase"/>
    <property type="match status" value="1"/>
</dbReference>
<dbReference type="NCBIfam" id="TIGR02476">
    <property type="entry name" value="BluB"/>
    <property type="match status" value="1"/>
</dbReference>
<gene>
    <name evidence="5" type="ORF">ASUL_04259</name>
</gene>
<name>W7KK15_9CREN</name>
<dbReference type="PANTHER" id="PTHR23026">
    <property type="entry name" value="NADPH NITROREDUCTASE"/>
    <property type="match status" value="1"/>
</dbReference>
<keyword evidence="2" id="KW-0288">FMN</keyword>
<keyword evidence="6" id="KW-1185">Reference proteome</keyword>
<dbReference type="InterPro" id="IPR000415">
    <property type="entry name" value="Nitroreductase-like"/>
</dbReference>
<organism evidence="5 6">
    <name type="scientific">Candidatus Aramenus sulfurataquae</name>
    <dbReference type="NCBI Taxonomy" id="1326980"/>
    <lineage>
        <taxon>Archaea</taxon>
        <taxon>Thermoproteota</taxon>
        <taxon>Thermoprotei</taxon>
        <taxon>Sulfolobales</taxon>
        <taxon>Sulfolobaceae</taxon>
        <taxon>Candidatus Aramenus</taxon>
    </lineage>
</organism>
<dbReference type="EMBL" id="ASRH01000003">
    <property type="protein sequence ID" value="EWG07690.1"/>
    <property type="molecule type" value="Genomic_DNA"/>
</dbReference>
<comment type="caution">
    <text evidence="5">The sequence shown here is derived from an EMBL/GenBank/DDBJ whole genome shotgun (WGS) entry which is preliminary data.</text>
</comment>
<evidence type="ECO:0000256" key="3">
    <source>
        <dbReference type="ARBA" id="ARBA00023002"/>
    </source>
</evidence>
<evidence type="ECO:0000259" key="4">
    <source>
        <dbReference type="Pfam" id="PF00881"/>
    </source>
</evidence>
<dbReference type="AlphaFoldDB" id="W7KK15"/>
<dbReference type="GO" id="GO:0016491">
    <property type="term" value="F:oxidoreductase activity"/>
    <property type="evidence" value="ECO:0007669"/>
    <property type="project" value="UniProtKB-KW"/>
</dbReference>
<dbReference type="InterPro" id="IPR012825">
    <property type="entry name" value="BluB"/>
</dbReference>
<proteinExistence type="predicted"/>
<accession>W7KK15</accession>
<dbReference type="Proteomes" id="UP000054284">
    <property type="component" value="Unassembled WGS sequence"/>
</dbReference>
<sequence>METRKKVKELVEKERERFREMLPEDRKKVFDKIKVEAILDTPLNLAVTCDPTRFGPVVLGRTTMPELCQYSTVLAIENLWLSATAEGIGIGWVSFFRKEDVKEILGIPKHVELVAYLTMGYVAEFRDKPELEEKG</sequence>
<evidence type="ECO:0000313" key="6">
    <source>
        <dbReference type="Proteomes" id="UP000054284"/>
    </source>
</evidence>
<dbReference type="PANTHER" id="PTHR23026:SF90">
    <property type="entry name" value="IODOTYROSINE DEIODINASE 1"/>
    <property type="match status" value="1"/>
</dbReference>
<keyword evidence="3" id="KW-0560">Oxidoreductase</keyword>
<dbReference type="Gene3D" id="3.40.109.10">
    <property type="entry name" value="NADH Oxidase"/>
    <property type="match status" value="1"/>
</dbReference>
<dbReference type="InterPro" id="IPR050627">
    <property type="entry name" value="Nitroreductase/BluB"/>
</dbReference>
<protein>
    <submittedName>
        <fullName evidence="5">NADH dehydrogenase</fullName>
    </submittedName>
</protein>
<evidence type="ECO:0000313" key="5">
    <source>
        <dbReference type="EMBL" id="EWG07690.1"/>
    </source>
</evidence>
<evidence type="ECO:0000256" key="1">
    <source>
        <dbReference type="ARBA" id="ARBA00022630"/>
    </source>
</evidence>
<keyword evidence="1" id="KW-0285">Flavoprotein</keyword>
<evidence type="ECO:0000256" key="2">
    <source>
        <dbReference type="ARBA" id="ARBA00022643"/>
    </source>
</evidence>
<dbReference type="SUPFAM" id="SSF55469">
    <property type="entry name" value="FMN-dependent nitroreductase-like"/>
    <property type="match status" value="1"/>
</dbReference>
<dbReference type="PATRIC" id="fig|1326980.6.peg.844"/>
<reference evidence="5 6" key="1">
    <citation type="journal article" date="2014" name="Genome Announc.">
        <title>Draft Genome Sequence of the Sulfolobales Archaeon AZ1, Obtained through Metagenomic Analysis of a Mexican Hot Spring.</title>
        <authorList>
            <person name="Servin-Garciduenas L.E."/>
            <person name="Martinez-Romero E."/>
        </authorList>
    </citation>
    <scope>NUCLEOTIDE SEQUENCE [LARGE SCALE GENOMIC DNA]</scope>
    <source>
        <strain evidence="5">AZ1-illumnia</strain>
    </source>
</reference>
<feature type="domain" description="Nitroreductase" evidence="4">
    <location>
        <begin position="69"/>
        <end position="121"/>
    </location>
</feature>